<feature type="non-terminal residue" evidence="3">
    <location>
        <position position="274"/>
    </location>
</feature>
<keyword evidence="2" id="KW-0732">Signal</keyword>
<sequence>MPAATLRSGLLTGTALVCLTLVPAAAMAQDSLVRTETGSNGSNGEHNEIESNVSSSAGTAGGDITETVSRSLSYDGDLPQSVILLTTVGGTGGNGDENVSASDGGNGGAVTLTVERDVTATGPLVNGLVATSTGGDSGGGAYASTTERSSVDGPAAGEGGAVTVTVGSGAQVKVSKQSSALVDLFETTLYGLQIASTGGNGGNGGGVSGGFFNGYPGTGGTGGKAGTAGLTLDGKVTASATGGIGLAVTSVGGDGGDGGSDGGNIVNDPGDGGA</sequence>
<feature type="region of interest" description="Disordered" evidence="1">
    <location>
        <begin position="253"/>
        <end position="274"/>
    </location>
</feature>
<feature type="compositionally biased region" description="Gly residues" evidence="1">
    <location>
        <begin position="253"/>
        <end position="262"/>
    </location>
</feature>
<feature type="region of interest" description="Disordered" evidence="1">
    <location>
        <begin position="35"/>
        <end position="63"/>
    </location>
</feature>
<reference evidence="4" key="1">
    <citation type="journal article" date="2019" name="Int. J. Syst. Evol. Microbiol.">
        <title>The Global Catalogue of Microorganisms (GCM) 10K type strain sequencing project: providing services to taxonomists for standard genome sequencing and annotation.</title>
        <authorList>
            <consortium name="The Broad Institute Genomics Platform"/>
            <consortium name="The Broad Institute Genome Sequencing Center for Infectious Disease"/>
            <person name="Wu L."/>
            <person name="Ma J."/>
        </authorList>
    </citation>
    <scope>NUCLEOTIDE SEQUENCE [LARGE SCALE GENOMIC DNA]</scope>
    <source>
        <strain evidence="4">KCTC 42964</strain>
    </source>
</reference>
<feature type="chain" id="PRO_5045730538" description="Autotransporter outer membrane beta-barrel domain-containing protein" evidence="2">
    <location>
        <begin position="29"/>
        <end position="274"/>
    </location>
</feature>
<feature type="compositionally biased region" description="Polar residues" evidence="1">
    <location>
        <begin position="35"/>
        <end position="58"/>
    </location>
</feature>
<accession>A0ABV7KZ03</accession>
<evidence type="ECO:0000256" key="1">
    <source>
        <dbReference type="SAM" id="MobiDB-lite"/>
    </source>
</evidence>
<protein>
    <recommendedName>
        <fullName evidence="5">Autotransporter outer membrane beta-barrel domain-containing protein</fullName>
    </recommendedName>
</protein>
<evidence type="ECO:0000313" key="3">
    <source>
        <dbReference type="EMBL" id="MFC3227568.1"/>
    </source>
</evidence>
<dbReference type="Proteomes" id="UP001595528">
    <property type="component" value="Unassembled WGS sequence"/>
</dbReference>
<feature type="region of interest" description="Disordered" evidence="1">
    <location>
        <begin position="129"/>
        <end position="155"/>
    </location>
</feature>
<evidence type="ECO:0008006" key="5">
    <source>
        <dbReference type="Google" id="ProtNLM"/>
    </source>
</evidence>
<proteinExistence type="predicted"/>
<keyword evidence="4" id="KW-1185">Reference proteome</keyword>
<organism evidence="3 4">
    <name type="scientific">Marinibaculum pumilum</name>
    <dbReference type="NCBI Taxonomy" id="1766165"/>
    <lineage>
        <taxon>Bacteria</taxon>
        <taxon>Pseudomonadati</taxon>
        <taxon>Pseudomonadota</taxon>
        <taxon>Alphaproteobacteria</taxon>
        <taxon>Rhodospirillales</taxon>
        <taxon>Rhodospirillaceae</taxon>
        <taxon>Marinibaculum</taxon>
    </lineage>
</organism>
<gene>
    <name evidence="3" type="ORF">ACFOGJ_10020</name>
</gene>
<name>A0ABV7KZ03_9PROT</name>
<evidence type="ECO:0000256" key="2">
    <source>
        <dbReference type="SAM" id="SignalP"/>
    </source>
</evidence>
<feature type="signal peptide" evidence="2">
    <location>
        <begin position="1"/>
        <end position="28"/>
    </location>
</feature>
<dbReference type="EMBL" id="JBHRTR010000023">
    <property type="protein sequence ID" value="MFC3227568.1"/>
    <property type="molecule type" value="Genomic_DNA"/>
</dbReference>
<comment type="caution">
    <text evidence="3">The sequence shown here is derived from an EMBL/GenBank/DDBJ whole genome shotgun (WGS) entry which is preliminary data.</text>
</comment>
<evidence type="ECO:0000313" key="4">
    <source>
        <dbReference type="Proteomes" id="UP001595528"/>
    </source>
</evidence>